<evidence type="ECO:0000313" key="1">
    <source>
        <dbReference type="EMBL" id="EEU95960.1"/>
    </source>
</evidence>
<dbReference type="RefSeq" id="WP_005934412.1">
    <property type="nucleotide sequence ID" value="NZ_GG697152.2"/>
</dbReference>
<proteinExistence type="predicted"/>
<dbReference type="AlphaFoldDB" id="C7H7Z4"/>
<comment type="caution">
    <text evidence="1">The sequence shown here is derived from an EMBL/GenBank/DDBJ whole genome shotgun (WGS) entry which is preliminary data.</text>
</comment>
<reference evidence="1" key="1">
    <citation type="submission" date="2009-08" db="EMBL/GenBank/DDBJ databases">
        <authorList>
            <person name="Weinstock G."/>
            <person name="Sodergren E."/>
            <person name="Clifton S."/>
            <person name="Fulton L."/>
            <person name="Fulton B."/>
            <person name="Courtney L."/>
            <person name="Fronick C."/>
            <person name="Harrison M."/>
            <person name="Strong C."/>
            <person name="Farmer C."/>
            <person name="Delahaunty K."/>
            <person name="Markovic C."/>
            <person name="Hall O."/>
            <person name="Minx P."/>
            <person name="Tomlinson C."/>
            <person name="Mitreva M."/>
            <person name="Nelson J."/>
            <person name="Hou S."/>
            <person name="Wollam A."/>
            <person name="Pepin K.H."/>
            <person name="Johnson M."/>
            <person name="Bhonagiri V."/>
            <person name="Nash W.E."/>
            <person name="Warren W."/>
            <person name="Chinwalla A."/>
            <person name="Mardis E.R."/>
            <person name="Wilson R.K."/>
        </authorList>
    </citation>
    <scope>NUCLEOTIDE SEQUENCE [LARGE SCALE GENOMIC DNA]</scope>
    <source>
        <strain evidence="1">A2-165</strain>
    </source>
</reference>
<organism evidence="1 2">
    <name type="scientific">Faecalibacterium duncaniae (strain DSM 17677 / JCM 31915 / A2-165)</name>
    <name type="common">Faecalibacterium prausnitzii</name>
    <dbReference type="NCBI Taxonomy" id="411483"/>
    <lineage>
        <taxon>Bacteria</taxon>
        <taxon>Bacillati</taxon>
        <taxon>Bacillota</taxon>
        <taxon>Clostridia</taxon>
        <taxon>Eubacteriales</taxon>
        <taxon>Oscillospiraceae</taxon>
        <taxon>Faecalibacterium</taxon>
    </lineage>
</organism>
<sequence>MGGLLALICAFFGWRYWMMHSYVDLPVEDLVVEETHEVLPSDSYGSIHTIQKNAVRNAKTGVYYTTVGYQVRYYRDTPIVFLSVTQTRWEALMRTFSKNNEPIWFEVSSPYTLFVTRDTYLTLRAARLMPEQDELIDILADDATLTRYDGGFSWTDTSKTVSILLEQVRFAKVRARKTS</sequence>
<protein>
    <submittedName>
        <fullName evidence="1">Uncharacterized protein</fullName>
    </submittedName>
</protein>
<dbReference type="EMBL" id="ACOP02000067">
    <property type="protein sequence ID" value="EEU95960.1"/>
    <property type="molecule type" value="Genomic_DNA"/>
</dbReference>
<dbReference type="STRING" id="411483.FAEPRAA2165_02429"/>
<keyword evidence="2" id="KW-1185">Reference proteome</keyword>
<name>C7H7Z4_FAED2</name>
<evidence type="ECO:0000313" key="2">
    <source>
        <dbReference type="Proteomes" id="UP000004619"/>
    </source>
</evidence>
<gene>
    <name evidence="1" type="ORF">FAEPRAA2165_02429</name>
</gene>
<dbReference type="HOGENOM" id="CLU_1501356_0_0_9"/>
<dbReference type="Proteomes" id="UP000004619">
    <property type="component" value="Unassembled WGS sequence"/>
</dbReference>
<accession>C7H7Z4</accession>